<feature type="transmembrane region" description="Helical" evidence="1">
    <location>
        <begin position="63"/>
        <end position="87"/>
    </location>
</feature>
<reference evidence="3 4" key="1">
    <citation type="submission" date="2020-03" db="EMBL/GenBank/DDBJ databases">
        <title>Genomic Encyclopedia of Type Strains, Phase III (KMG-III): the genomes of soil and plant-associated and newly described type strains.</title>
        <authorList>
            <person name="Whitman W."/>
        </authorList>
    </citation>
    <scope>NUCLEOTIDE SEQUENCE [LARGE SCALE GENOMIC DNA]</scope>
    <source>
        <strain evidence="3 4">CECT 8804</strain>
    </source>
</reference>
<dbReference type="EMBL" id="JAAOZC010000005">
    <property type="protein sequence ID" value="NIJ08599.1"/>
    <property type="molecule type" value="Genomic_DNA"/>
</dbReference>
<organism evidence="3 4">
    <name type="scientific">Sphingomonas vulcanisoli</name>
    <dbReference type="NCBI Taxonomy" id="1658060"/>
    <lineage>
        <taxon>Bacteria</taxon>
        <taxon>Pseudomonadati</taxon>
        <taxon>Pseudomonadota</taxon>
        <taxon>Alphaproteobacteria</taxon>
        <taxon>Sphingomonadales</taxon>
        <taxon>Sphingomonadaceae</taxon>
        <taxon>Sphingomonas</taxon>
    </lineage>
</organism>
<feature type="transmembrane region" description="Helical" evidence="1">
    <location>
        <begin position="227"/>
        <end position="245"/>
    </location>
</feature>
<feature type="transmembrane region" description="Helical" evidence="1">
    <location>
        <begin position="337"/>
        <end position="356"/>
    </location>
</feature>
<feature type="transmembrane region" description="Helical" evidence="1">
    <location>
        <begin position="133"/>
        <end position="149"/>
    </location>
</feature>
<dbReference type="InterPro" id="IPR050879">
    <property type="entry name" value="Acyltransferase_3"/>
</dbReference>
<sequence length="377" mass="41954">MMIVLGSRSRALHANEKGTIEMQTASRMVPAPPENAKESYRAGFDGLRAVAVSLVWLSHLDAIHFYNGVIGVDIFFVLSGYLITGVLAQEHAVYGRIKLPSFYARRFLRLAPALWLLLVASLLWYALESRVRPGMLGAIVASALYFMNYNRIFHWTGEGFLGHTWSLSIEEQFYFLWPMVLVLTPRRWWLLIAAVCAASGTAWRIWLAWHDASANWIYNSLECRIDLLLLGCAVSLAGARLHGSAATVIRRAWPLATFGLAAILFAPSGDHARAMAVMIAVVGLLSSVLILAIESQLLAGWLISPPIVKLGRISYGVYLWHYPLLGLQSFYGFRGFWLLSNIPITLAVAALSFRYVERPLLSVKERLVKVHGRLGTG</sequence>
<keyword evidence="1" id="KW-1133">Transmembrane helix</keyword>
<dbReference type="RefSeq" id="WP_167073446.1">
    <property type="nucleotide sequence ID" value="NZ_JAAOZC010000005.1"/>
</dbReference>
<dbReference type="PANTHER" id="PTHR23028">
    <property type="entry name" value="ACETYLTRANSFERASE"/>
    <property type="match status" value="1"/>
</dbReference>
<feature type="transmembrane region" description="Helical" evidence="1">
    <location>
        <begin position="188"/>
        <end position="207"/>
    </location>
</feature>
<dbReference type="Proteomes" id="UP000727456">
    <property type="component" value="Unassembled WGS sequence"/>
</dbReference>
<evidence type="ECO:0000313" key="4">
    <source>
        <dbReference type="Proteomes" id="UP000727456"/>
    </source>
</evidence>
<keyword evidence="4" id="KW-1185">Reference proteome</keyword>
<evidence type="ECO:0000313" key="3">
    <source>
        <dbReference type="EMBL" id="NIJ08599.1"/>
    </source>
</evidence>
<protein>
    <submittedName>
        <fullName evidence="3">Peptidoglycan/LPS O-acetylase OafA/YrhL</fullName>
    </submittedName>
</protein>
<dbReference type="InterPro" id="IPR002656">
    <property type="entry name" value="Acyl_transf_3_dom"/>
</dbReference>
<proteinExistence type="predicted"/>
<feature type="domain" description="Acyltransferase 3" evidence="2">
    <location>
        <begin position="42"/>
        <end position="352"/>
    </location>
</feature>
<evidence type="ECO:0000259" key="2">
    <source>
        <dbReference type="Pfam" id="PF01757"/>
    </source>
</evidence>
<accession>A0ABX0TWT3</accession>
<gene>
    <name evidence="3" type="ORF">FHS31_002220</name>
</gene>
<comment type="caution">
    <text evidence="3">The sequence shown here is derived from an EMBL/GenBank/DDBJ whole genome shotgun (WGS) entry which is preliminary data.</text>
</comment>
<feature type="transmembrane region" description="Helical" evidence="1">
    <location>
        <begin position="274"/>
        <end position="293"/>
    </location>
</feature>
<feature type="transmembrane region" description="Helical" evidence="1">
    <location>
        <begin position="107"/>
        <end position="127"/>
    </location>
</feature>
<dbReference type="PANTHER" id="PTHR23028:SF53">
    <property type="entry name" value="ACYL_TRANSF_3 DOMAIN-CONTAINING PROTEIN"/>
    <property type="match status" value="1"/>
</dbReference>
<keyword evidence="1" id="KW-0812">Transmembrane</keyword>
<dbReference type="Pfam" id="PF01757">
    <property type="entry name" value="Acyl_transf_3"/>
    <property type="match status" value="1"/>
</dbReference>
<name>A0ABX0TWT3_9SPHN</name>
<evidence type="ECO:0000256" key="1">
    <source>
        <dbReference type="SAM" id="Phobius"/>
    </source>
</evidence>
<keyword evidence="1" id="KW-0472">Membrane</keyword>